<dbReference type="PANTHER" id="PTHR11265:SF0">
    <property type="entry name" value="12S RRNA N4-METHYLCYTIDINE METHYLTRANSFERASE"/>
    <property type="match status" value="1"/>
</dbReference>
<keyword evidence="3 5" id="KW-0808">Transferase</keyword>
<evidence type="ECO:0000313" key="5">
    <source>
        <dbReference type="EMBL" id="SFV50028.1"/>
    </source>
</evidence>
<evidence type="ECO:0000256" key="3">
    <source>
        <dbReference type="ARBA" id="ARBA00022679"/>
    </source>
</evidence>
<evidence type="ECO:0000256" key="4">
    <source>
        <dbReference type="ARBA" id="ARBA00022691"/>
    </source>
</evidence>
<reference evidence="5" key="1">
    <citation type="submission" date="2016-10" db="EMBL/GenBank/DDBJ databases">
        <authorList>
            <person name="de Groot N.N."/>
        </authorList>
    </citation>
    <scope>NUCLEOTIDE SEQUENCE</scope>
</reference>
<dbReference type="NCBIfam" id="TIGR00006">
    <property type="entry name" value="16S rRNA (cytosine(1402)-N(4))-methyltransferase RsmH"/>
    <property type="match status" value="1"/>
</dbReference>
<dbReference type="AlphaFoldDB" id="A0A1W1B995"/>
<proteinExistence type="inferred from homology"/>
<name>A0A1W1B995_9ZZZZ</name>
<accession>A0A1W1B995</accession>
<protein>
    <submittedName>
        <fullName evidence="5">rRNA small subunit methyltransferase H</fullName>
    </submittedName>
</protein>
<comment type="similarity">
    <text evidence="1">Belongs to the methyltransferase superfamily. RsmH family.</text>
</comment>
<evidence type="ECO:0000256" key="1">
    <source>
        <dbReference type="ARBA" id="ARBA00010396"/>
    </source>
</evidence>
<dbReference type="EMBL" id="FPHC01000006">
    <property type="protein sequence ID" value="SFV50028.1"/>
    <property type="molecule type" value="Genomic_DNA"/>
</dbReference>
<dbReference type="HAMAP" id="MF_01007">
    <property type="entry name" value="16SrRNA_methyltr_H"/>
    <property type="match status" value="1"/>
</dbReference>
<gene>
    <name evidence="5" type="ORF">MNB_SV-6-397</name>
</gene>
<keyword evidence="4" id="KW-0949">S-adenosyl-L-methionine</keyword>
<dbReference type="InterPro" id="IPR023397">
    <property type="entry name" value="SAM-dep_MeTrfase_MraW_recog"/>
</dbReference>
<evidence type="ECO:0000256" key="2">
    <source>
        <dbReference type="ARBA" id="ARBA00022603"/>
    </source>
</evidence>
<dbReference type="GO" id="GO:0071424">
    <property type="term" value="F:rRNA (cytosine-N4-)-methyltransferase activity"/>
    <property type="evidence" value="ECO:0007669"/>
    <property type="project" value="TreeGrafter"/>
</dbReference>
<dbReference type="PIRSF" id="PIRSF004486">
    <property type="entry name" value="MraW"/>
    <property type="match status" value="1"/>
</dbReference>
<dbReference type="Pfam" id="PF01795">
    <property type="entry name" value="Methyltransf_5"/>
    <property type="match status" value="1"/>
</dbReference>
<organism evidence="5">
    <name type="scientific">hydrothermal vent metagenome</name>
    <dbReference type="NCBI Taxonomy" id="652676"/>
    <lineage>
        <taxon>unclassified sequences</taxon>
        <taxon>metagenomes</taxon>
        <taxon>ecological metagenomes</taxon>
    </lineage>
</organism>
<sequence>MNIPHTPVLLNEVLESFSDIDNGYFVDCTLGYAGHSEAILHRYPDIKLVGIDQDYEALSFSSERLKPYSDRSRLYRGRFSKLLPTIEESPIVGLLADFGVSSLQLDKLERGFGFDSDTLDMRMDSDSSLSAYEVVNEYSREKLEYILHNYGEVKRYKQLAGAIVEARAKKPISSAKELSQIAIDIEYRGKIHPATLMFQGIRIEVNDELGEIERLLDVLEDMRPSNATIALITFHSLEDRLVKNRFRDWAKSCICDPHAIRCTCGKNHSLGKIVTRKPLTATKEELKTNPRSRSAKLRVFRFDR</sequence>
<dbReference type="GO" id="GO:0070475">
    <property type="term" value="P:rRNA base methylation"/>
    <property type="evidence" value="ECO:0007669"/>
    <property type="project" value="TreeGrafter"/>
</dbReference>
<dbReference type="GO" id="GO:0005737">
    <property type="term" value="C:cytoplasm"/>
    <property type="evidence" value="ECO:0007669"/>
    <property type="project" value="TreeGrafter"/>
</dbReference>
<dbReference type="SUPFAM" id="SSF53335">
    <property type="entry name" value="S-adenosyl-L-methionine-dependent methyltransferases"/>
    <property type="match status" value="1"/>
</dbReference>
<dbReference type="SUPFAM" id="SSF81799">
    <property type="entry name" value="Putative methyltransferase TM0872, insert domain"/>
    <property type="match status" value="1"/>
</dbReference>
<dbReference type="PANTHER" id="PTHR11265">
    <property type="entry name" value="S-ADENOSYL-METHYLTRANSFERASE MRAW"/>
    <property type="match status" value="1"/>
</dbReference>
<dbReference type="InterPro" id="IPR002903">
    <property type="entry name" value="RsmH"/>
</dbReference>
<dbReference type="InterPro" id="IPR029063">
    <property type="entry name" value="SAM-dependent_MTases_sf"/>
</dbReference>
<dbReference type="Gene3D" id="1.10.150.170">
    <property type="entry name" value="Putative methyltransferase TM0872, insert domain"/>
    <property type="match status" value="1"/>
</dbReference>
<dbReference type="Gene3D" id="3.40.50.150">
    <property type="entry name" value="Vaccinia Virus protein VP39"/>
    <property type="match status" value="1"/>
</dbReference>
<keyword evidence="2 5" id="KW-0489">Methyltransferase</keyword>